<protein>
    <submittedName>
        <fullName evidence="1">Sporulation protein YabP</fullName>
    </submittedName>
</protein>
<dbReference type="AlphaFoldDB" id="A0A935C3S8"/>
<dbReference type="RefSeq" id="WP_201427969.1">
    <property type="nucleotide sequence ID" value="NZ_JAEQMG010000117.1"/>
</dbReference>
<dbReference type="InterPro" id="IPR022476">
    <property type="entry name" value="Spore_YabP/YqfC"/>
</dbReference>
<comment type="caution">
    <text evidence="1">The sequence shown here is derived from an EMBL/GenBank/DDBJ whole genome shotgun (WGS) entry which is preliminary data.</text>
</comment>
<evidence type="ECO:0000313" key="1">
    <source>
        <dbReference type="EMBL" id="MBK6089177.1"/>
    </source>
</evidence>
<proteinExistence type="predicted"/>
<dbReference type="Proteomes" id="UP000633365">
    <property type="component" value="Unassembled WGS sequence"/>
</dbReference>
<dbReference type="EMBL" id="JAEQMG010000117">
    <property type="protein sequence ID" value="MBK6089177.1"/>
    <property type="molecule type" value="Genomic_DNA"/>
</dbReference>
<accession>A0A935C3S8</accession>
<reference evidence="1" key="1">
    <citation type="submission" date="2021-01" db="EMBL/GenBank/DDBJ databases">
        <title>Genome public.</title>
        <authorList>
            <person name="Liu C."/>
            <person name="Sun Q."/>
        </authorList>
    </citation>
    <scope>NUCLEOTIDE SEQUENCE</scope>
    <source>
        <strain evidence="1">M6</strain>
    </source>
</reference>
<dbReference type="Gene3D" id="2.60.40.2000">
    <property type="match status" value="1"/>
</dbReference>
<evidence type="ECO:0000313" key="2">
    <source>
        <dbReference type="Proteomes" id="UP000633365"/>
    </source>
</evidence>
<name>A0A935C3S8_9FIRM</name>
<dbReference type="Pfam" id="PF07873">
    <property type="entry name" value="YabP"/>
    <property type="match status" value="1"/>
</dbReference>
<sequence>MPENTMKKPHILTLDNRKLLTLSGVEDVSGFDEQTINVKLSDATLVVKGTGLHISKLSLESGDVVIDGLITSLQYLGASNGSLRSRLFR</sequence>
<gene>
    <name evidence="1" type="ORF">JKK62_11095</name>
</gene>
<organism evidence="1 2">
    <name type="scientific">Ruminococcus difficilis</name>
    <dbReference type="NCBI Taxonomy" id="2763069"/>
    <lineage>
        <taxon>Bacteria</taxon>
        <taxon>Bacillati</taxon>
        <taxon>Bacillota</taxon>
        <taxon>Clostridia</taxon>
        <taxon>Eubacteriales</taxon>
        <taxon>Oscillospiraceae</taxon>
        <taxon>Ruminococcus</taxon>
    </lineage>
</organism>
<keyword evidence="2" id="KW-1185">Reference proteome</keyword>
<dbReference type="InterPro" id="IPR038705">
    <property type="entry name" value="YabP_sf"/>
</dbReference>